<dbReference type="SUPFAM" id="SSF143847">
    <property type="entry name" value="XisI-like"/>
    <property type="match status" value="1"/>
</dbReference>
<proteinExistence type="predicted"/>
<organism evidence="1 2">
    <name type="scientific">Phormidium yuhuli AB48</name>
    <dbReference type="NCBI Taxonomy" id="2940671"/>
    <lineage>
        <taxon>Bacteria</taxon>
        <taxon>Bacillati</taxon>
        <taxon>Cyanobacteriota</taxon>
        <taxon>Cyanophyceae</taxon>
        <taxon>Oscillatoriophycideae</taxon>
        <taxon>Oscillatoriales</taxon>
        <taxon>Oscillatoriaceae</taxon>
        <taxon>Phormidium</taxon>
        <taxon>Phormidium yuhuli</taxon>
    </lineage>
</organism>
<dbReference type="RefSeq" id="WP_252662476.1">
    <property type="nucleotide sequence ID" value="NZ_CP098611.1"/>
</dbReference>
<gene>
    <name evidence="1" type="ORF">NEA10_16640</name>
</gene>
<dbReference type="EMBL" id="CP098611">
    <property type="protein sequence ID" value="USR90447.1"/>
    <property type="molecule type" value="Genomic_DNA"/>
</dbReference>
<dbReference type="Gene3D" id="3.30.310.110">
    <property type="entry name" value="XisI-like"/>
    <property type="match status" value="1"/>
</dbReference>
<name>A0ABY5AMK2_9CYAN</name>
<accession>A0ABY5AMK2</accession>
<dbReference type="InterPro" id="IPR035943">
    <property type="entry name" value="XisI-like_sf"/>
</dbReference>
<dbReference type="Proteomes" id="UP001056708">
    <property type="component" value="Chromosome"/>
</dbReference>
<dbReference type="InterPro" id="IPR014968">
    <property type="entry name" value="XisI"/>
</dbReference>
<reference evidence="1" key="1">
    <citation type="submission" date="2022-06" db="EMBL/GenBank/DDBJ databases">
        <title>Genome sequence of Phormidium yuhuli AB48 isolated from an industrial photobioreactor environment.</title>
        <authorList>
            <person name="Qiu Y."/>
            <person name="Noonan A.J.C."/>
            <person name="Dofher K."/>
            <person name="Koch M."/>
            <person name="Kieft B."/>
            <person name="Lin X."/>
            <person name="Ziels R.M."/>
            <person name="Hallam S.J."/>
        </authorList>
    </citation>
    <scope>NUCLEOTIDE SEQUENCE</scope>
    <source>
        <strain evidence="1">AB48</strain>
    </source>
</reference>
<dbReference type="Pfam" id="PF08869">
    <property type="entry name" value="XisI"/>
    <property type="match status" value="1"/>
</dbReference>
<keyword evidence="2" id="KW-1185">Reference proteome</keyword>
<evidence type="ECO:0000313" key="2">
    <source>
        <dbReference type="Proteomes" id="UP001056708"/>
    </source>
</evidence>
<sequence>MDSLDYHRIITEILQEYAQIPYAHRSLERRLIIGEDHKSYALFTVGQLNNKQVHGCVLHLEIIGDKVWIHQDGLEDGIADELLNAGIPQDKIVLGFHHPDLRPYTGFAIG</sequence>
<evidence type="ECO:0000313" key="1">
    <source>
        <dbReference type="EMBL" id="USR90447.1"/>
    </source>
</evidence>
<dbReference type="CDD" id="cd16382">
    <property type="entry name" value="XisI-like"/>
    <property type="match status" value="1"/>
</dbReference>
<protein>
    <submittedName>
        <fullName evidence="1">XisI protein</fullName>
    </submittedName>
</protein>